<dbReference type="AlphaFoldDB" id="A0A2N8TL45"/>
<keyword evidence="3" id="KW-1185">Reference proteome</keyword>
<evidence type="ECO:0000256" key="1">
    <source>
        <dbReference type="SAM" id="MobiDB-lite"/>
    </source>
</evidence>
<comment type="caution">
    <text evidence="2">The sequence shown here is derived from an EMBL/GenBank/DDBJ whole genome shotgun (WGS) entry which is preliminary data.</text>
</comment>
<protein>
    <submittedName>
        <fullName evidence="2">Uncharacterized protein</fullName>
    </submittedName>
</protein>
<organism evidence="2 3">
    <name type="scientific">Streptomyces cahuitamycinicus</name>
    <dbReference type="NCBI Taxonomy" id="2070367"/>
    <lineage>
        <taxon>Bacteria</taxon>
        <taxon>Bacillati</taxon>
        <taxon>Actinomycetota</taxon>
        <taxon>Actinomycetes</taxon>
        <taxon>Kitasatosporales</taxon>
        <taxon>Streptomycetaceae</taxon>
        <taxon>Streptomyces</taxon>
    </lineage>
</organism>
<reference evidence="2 3" key="1">
    <citation type="submission" date="2018-01" db="EMBL/GenBank/DDBJ databases">
        <title>Draft genome sequence of Streptomyces sp. 13K301.</title>
        <authorList>
            <person name="Sahin N."/>
            <person name="Saygin H."/>
            <person name="Ay H."/>
        </authorList>
    </citation>
    <scope>NUCLEOTIDE SEQUENCE [LARGE SCALE GENOMIC DNA]</scope>
    <source>
        <strain evidence="2 3">13K301</strain>
    </source>
</reference>
<feature type="non-terminal residue" evidence="2">
    <location>
        <position position="66"/>
    </location>
</feature>
<dbReference type="EMBL" id="POUC01000190">
    <property type="protein sequence ID" value="PNG19747.1"/>
    <property type="molecule type" value="Genomic_DNA"/>
</dbReference>
<sequence length="66" mass="7038">MGPCSRAPAVPAALTGSEKEPSACSTKAHPRRIQARQPLPRTPASVRASCAASRWNAWSRRGARGR</sequence>
<evidence type="ECO:0000313" key="3">
    <source>
        <dbReference type="Proteomes" id="UP000235943"/>
    </source>
</evidence>
<proteinExistence type="predicted"/>
<name>A0A2N8TL45_9ACTN</name>
<gene>
    <name evidence="2" type="ORF">C1J00_23910</name>
</gene>
<accession>A0A2N8TL45</accession>
<evidence type="ECO:0000313" key="2">
    <source>
        <dbReference type="EMBL" id="PNG19747.1"/>
    </source>
</evidence>
<feature type="region of interest" description="Disordered" evidence="1">
    <location>
        <begin position="1"/>
        <end position="66"/>
    </location>
</feature>
<dbReference type="Proteomes" id="UP000235943">
    <property type="component" value="Unassembled WGS sequence"/>
</dbReference>